<keyword evidence="1" id="KW-0812">Transmembrane</keyword>
<evidence type="ECO:0000313" key="2">
    <source>
        <dbReference type="EMBL" id="MQW38871.1"/>
    </source>
</evidence>
<organism evidence="2 3">
    <name type="scientific">Lactococcus hircilactis</name>
    <dbReference type="NCBI Taxonomy" id="1494462"/>
    <lineage>
        <taxon>Bacteria</taxon>
        <taxon>Bacillati</taxon>
        <taxon>Bacillota</taxon>
        <taxon>Bacilli</taxon>
        <taxon>Lactobacillales</taxon>
        <taxon>Streptococcaceae</taxon>
        <taxon>Lactococcus</taxon>
    </lineage>
</organism>
<reference evidence="2 3" key="1">
    <citation type="submission" date="2019-10" db="EMBL/GenBank/DDBJ databases">
        <authorList>
            <person name="Dong K."/>
        </authorList>
    </citation>
    <scope>NUCLEOTIDE SEQUENCE [LARGE SCALE GENOMIC DNA]</scope>
    <source>
        <strain evidence="2 3">DSM 28960</strain>
    </source>
</reference>
<evidence type="ECO:0000256" key="1">
    <source>
        <dbReference type="SAM" id="Phobius"/>
    </source>
</evidence>
<proteinExistence type="predicted"/>
<feature type="transmembrane region" description="Helical" evidence="1">
    <location>
        <begin position="7"/>
        <end position="26"/>
    </location>
</feature>
<name>A0A7X2D022_9LACT</name>
<keyword evidence="1" id="KW-1133">Transmembrane helix</keyword>
<comment type="caution">
    <text evidence="2">The sequence shown here is derived from an EMBL/GenBank/DDBJ whole genome shotgun (WGS) entry which is preliminary data.</text>
</comment>
<protein>
    <submittedName>
        <fullName evidence="2">Uncharacterized protein</fullName>
    </submittedName>
</protein>
<dbReference type="InterPro" id="IPR037883">
    <property type="entry name" value="Knr4/Smi1-like_sf"/>
</dbReference>
<dbReference type="Proteomes" id="UP000439550">
    <property type="component" value="Unassembled WGS sequence"/>
</dbReference>
<gene>
    <name evidence="2" type="ORF">GHI93_02760</name>
</gene>
<dbReference type="SUPFAM" id="SSF160631">
    <property type="entry name" value="SMI1/KNR4-like"/>
    <property type="match status" value="1"/>
</dbReference>
<keyword evidence="3" id="KW-1185">Reference proteome</keyword>
<feature type="transmembrane region" description="Helical" evidence="1">
    <location>
        <begin position="38"/>
        <end position="58"/>
    </location>
</feature>
<accession>A0A7X2D022</accession>
<dbReference type="OrthoDB" id="2361629at2"/>
<evidence type="ECO:0000313" key="3">
    <source>
        <dbReference type="Proteomes" id="UP000439550"/>
    </source>
</evidence>
<dbReference type="AlphaFoldDB" id="A0A7X2D022"/>
<dbReference type="EMBL" id="WITJ01000003">
    <property type="protein sequence ID" value="MQW38871.1"/>
    <property type="molecule type" value="Genomic_DNA"/>
</dbReference>
<dbReference type="RefSeq" id="WP_153495381.1">
    <property type="nucleotide sequence ID" value="NZ_CAXYUY010000001.1"/>
</dbReference>
<sequence>MKSKIAFILKSAFWCFIAAAAIWRLLAFVSPAVYSTKFMVYFLVCYLIIFAGWFLVGLSRRKKEKKRIQQLGHENQVSYQIRLEQDKKTYLKRLSPLNAGAKDKEISHFQYTFWHEFGGTGDLLAPEYIDFLRHINGININAYQLFGTNELIEKNYTWQNRHEYLVGETPDWYYVYDVELQKYLAYDKEKIYFDEIADSFDAFLVDEFLSELIEHLPLTDAERIQKYLNFCLKLRNSIDRDDFTALANAYEKWDANLKMSVKESISPFVWSKINQENFRENQSFRQLKELHDDFYNAWMTKYR</sequence>
<keyword evidence="1" id="KW-0472">Membrane</keyword>